<dbReference type="AlphaFoldDB" id="A0AAD3NVB5"/>
<dbReference type="Pfam" id="PF00067">
    <property type="entry name" value="p450"/>
    <property type="match status" value="1"/>
</dbReference>
<evidence type="ECO:0000313" key="2">
    <source>
        <dbReference type="EMBL" id="GLJ59743.1"/>
    </source>
</evidence>
<name>A0AAD3NVB5_CRYJA</name>
<evidence type="ECO:0000313" key="3">
    <source>
        <dbReference type="Proteomes" id="UP001234787"/>
    </source>
</evidence>
<dbReference type="PANTHER" id="PTHR24299">
    <property type="entry name" value="CYTOCHROME P450 FAMILY 1"/>
    <property type="match status" value="1"/>
</dbReference>
<gene>
    <name evidence="1" type="ORF">SUGI_1458460</name>
    <name evidence="2" type="ORF">SUGI_1521700</name>
</gene>
<accession>A0AAD3NVB5</accession>
<dbReference type="EMBL" id="BSEH01000422">
    <property type="protein sequence ID" value="GLJ58541.1"/>
    <property type="molecule type" value="Genomic_DNA"/>
</dbReference>
<dbReference type="GO" id="GO:0005506">
    <property type="term" value="F:iron ion binding"/>
    <property type="evidence" value="ECO:0007669"/>
    <property type="project" value="InterPro"/>
</dbReference>
<dbReference type="GO" id="GO:0020037">
    <property type="term" value="F:heme binding"/>
    <property type="evidence" value="ECO:0007669"/>
    <property type="project" value="InterPro"/>
</dbReference>
<sequence length="96" mass="10717">MPHHSLYALSLQYGPLMTLCLGMRTTVVVSSPAKAKVLKTYNNILVGRPVIEINKTLSHDKSSLVWADCGPYWRHLCLISIVELFSPKRLEALPSP</sequence>
<dbReference type="InterPro" id="IPR001128">
    <property type="entry name" value="Cyt_P450"/>
</dbReference>
<keyword evidence="3" id="KW-1185">Reference proteome</keyword>
<evidence type="ECO:0008006" key="4">
    <source>
        <dbReference type="Google" id="ProtNLM"/>
    </source>
</evidence>
<dbReference type="Gene3D" id="1.10.630.10">
    <property type="entry name" value="Cytochrome P450"/>
    <property type="match status" value="1"/>
</dbReference>
<dbReference type="GO" id="GO:0016705">
    <property type="term" value="F:oxidoreductase activity, acting on paired donors, with incorporation or reduction of molecular oxygen"/>
    <property type="evidence" value="ECO:0007669"/>
    <property type="project" value="InterPro"/>
</dbReference>
<dbReference type="InterPro" id="IPR036396">
    <property type="entry name" value="Cyt_P450_sf"/>
</dbReference>
<dbReference type="PANTHER" id="PTHR24299:SF21">
    <property type="entry name" value="OS09G0441600 PROTEIN"/>
    <property type="match status" value="1"/>
</dbReference>
<proteinExistence type="predicted"/>
<reference evidence="2" key="1">
    <citation type="submission" date="2022-12" db="EMBL/GenBank/DDBJ databases">
        <title>Chromosome-Level Genome Assembly of Japanese Cedar (Cryptomeriajaponica D. Don).</title>
        <authorList>
            <person name="Fujino T."/>
            <person name="Yamaguchi K."/>
            <person name="Yokoyama T."/>
            <person name="Hamanaka T."/>
            <person name="Harazono Y."/>
            <person name="Kamada H."/>
            <person name="Kobayashi W."/>
            <person name="Ujino-Ihara T."/>
            <person name="Uchiyama K."/>
            <person name="Matsumoto A."/>
            <person name="Izuno A."/>
            <person name="Tsumura Y."/>
            <person name="Toyoda A."/>
            <person name="Shigenobu S."/>
            <person name="Moriguchi Y."/>
            <person name="Ueno S."/>
            <person name="Kasahara M."/>
        </authorList>
    </citation>
    <scope>NUCLEOTIDE SEQUENCE</scope>
</reference>
<organism evidence="2 3">
    <name type="scientific">Cryptomeria japonica</name>
    <name type="common">Japanese cedar</name>
    <name type="synonym">Cupressus japonica</name>
    <dbReference type="NCBI Taxonomy" id="3369"/>
    <lineage>
        <taxon>Eukaryota</taxon>
        <taxon>Viridiplantae</taxon>
        <taxon>Streptophyta</taxon>
        <taxon>Embryophyta</taxon>
        <taxon>Tracheophyta</taxon>
        <taxon>Spermatophyta</taxon>
        <taxon>Pinopsida</taxon>
        <taxon>Pinidae</taxon>
        <taxon>Conifers II</taxon>
        <taxon>Cupressales</taxon>
        <taxon>Cupressaceae</taxon>
        <taxon>Cryptomeria</taxon>
    </lineage>
</organism>
<protein>
    <recommendedName>
        <fullName evidence="4">Cytochrome P450</fullName>
    </recommendedName>
</protein>
<evidence type="ECO:0000313" key="1">
    <source>
        <dbReference type="EMBL" id="GLJ58541.1"/>
    </source>
</evidence>
<dbReference type="SUPFAM" id="SSF48264">
    <property type="entry name" value="Cytochrome P450"/>
    <property type="match status" value="1"/>
</dbReference>
<dbReference type="EMBL" id="BSEH01001345">
    <property type="protein sequence ID" value="GLJ59743.1"/>
    <property type="molecule type" value="Genomic_DNA"/>
</dbReference>
<dbReference type="GO" id="GO:0004497">
    <property type="term" value="F:monooxygenase activity"/>
    <property type="evidence" value="ECO:0007669"/>
    <property type="project" value="InterPro"/>
</dbReference>
<dbReference type="Proteomes" id="UP001234787">
    <property type="component" value="Unassembled WGS sequence"/>
</dbReference>
<comment type="caution">
    <text evidence="2">The sequence shown here is derived from an EMBL/GenBank/DDBJ whole genome shotgun (WGS) entry which is preliminary data.</text>
</comment>